<accession>A0ABS6EDC8</accession>
<proteinExistence type="predicted"/>
<feature type="domain" description="DUF1540" evidence="1">
    <location>
        <begin position="4"/>
        <end position="42"/>
    </location>
</feature>
<evidence type="ECO:0000259" key="1">
    <source>
        <dbReference type="Pfam" id="PF07561"/>
    </source>
</evidence>
<organism evidence="2 3">
    <name type="scientific">Clostridium mobile</name>
    <dbReference type="NCBI Taxonomy" id="2841512"/>
    <lineage>
        <taxon>Bacteria</taxon>
        <taxon>Bacillati</taxon>
        <taxon>Bacillota</taxon>
        <taxon>Clostridia</taxon>
        <taxon>Eubacteriales</taxon>
        <taxon>Clostridiaceae</taxon>
        <taxon>Clostridium</taxon>
    </lineage>
</organism>
<evidence type="ECO:0000313" key="2">
    <source>
        <dbReference type="EMBL" id="MBU5483201.1"/>
    </source>
</evidence>
<dbReference type="RefSeq" id="WP_216437599.1">
    <property type="nucleotide sequence ID" value="NZ_JAHLQF010000001.1"/>
</dbReference>
<protein>
    <submittedName>
        <fullName evidence="2">DUF1540 domain-containing protein</fullName>
    </submittedName>
</protein>
<comment type="caution">
    <text evidence="2">The sequence shown here is derived from an EMBL/GenBank/DDBJ whole genome shotgun (WGS) entry which is preliminary data.</text>
</comment>
<gene>
    <name evidence="2" type="ORF">KQI86_02605</name>
</gene>
<reference evidence="2 3" key="1">
    <citation type="submission" date="2021-06" db="EMBL/GenBank/DDBJ databases">
        <authorList>
            <person name="Sun Q."/>
            <person name="Li D."/>
        </authorList>
    </citation>
    <scope>NUCLEOTIDE SEQUENCE [LARGE SCALE GENOMIC DNA]</scope>
    <source>
        <strain evidence="2 3">MSJ-11</strain>
    </source>
</reference>
<dbReference type="Proteomes" id="UP000726170">
    <property type="component" value="Unassembled WGS sequence"/>
</dbReference>
<dbReference type="EMBL" id="JAHLQF010000001">
    <property type="protein sequence ID" value="MBU5483201.1"/>
    <property type="molecule type" value="Genomic_DNA"/>
</dbReference>
<name>A0ABS6EDC8_9CLOT</name>
<feature type="domain" description="DUF1540" evidence="1">
    <location>
        <begin position="65"/>
        <end position="103"/>
    </location>
</feature>
<dbReference type="InterPro" id="IPR011437">
    <property type="entry name" value="DUF1540"/>
</dbReference>
<evidence type="ECO:0000313" key="3">
    <source>
        <dbReference type="Proteomes" id="UP000726170"/>
    </source>
</evidence>
<dbReference type="Pfam" id="PF07561">
    <property type="entry name" value="DUF1540"/>
    <property type="match status" value="2"/>
</dbReference>
<sequence length="108" mass="11608">MARIACEVSNCSHNKENICYANVINVGGLNAEKDSDTCCGSFLDSVHYGTLTNNVNDPGRPCSAITCNVISCTYNSNKVCSADSIHVSGENADIYTETDCLTFKNKNN</sequence>
<keyword evidence="3" id="KW-1185">Reference proteome</keyword>